<gene>
    <name evidence="2" type="ORF">HUK65_14615</name>
</gene>
<dbReference type="PANTHER" id="PTHR33055">
    <property type="entry name" value="TRANSPOSASE FOR INSERTION SEQUENCE ELEMENT IS1111A"/>
    <property type="match status" value="1"/>
</dbReference>
<dbReference type="AlphaFoldDB" id="A0A7Z0KZG9"/>
<dbReference type="InterPro" id="IPR047650">
    <property type="entry name" value="Transpos_IS110"/>
</dbReference>
<dbReference type="InterPro" id="IPR002525">
    <property type="entry name" value="Transp_IS110-like_N"/>
</dbReference>
<proteinExistence type="predicted"/>
<dbReference type="EMBL" id="JACBXS010000037">
    <property type="protein sequence ID" value="NYS26225.1"/>
    <property type="molecule type" value="Genomic_DNA"/>
</dbReference>
<dbReference type="GO" id="GO:0006313">
    <property type="term" value="P:DNA transposition"/>
    <property type="evidence" value="ECO:0007669"/>
    <property type="project" value="InterPro"/>
</dbReference>
<evidence type="ECO:0000313" key="2">
    <source>
        <dbReference type="EMBL" id="NYS26225.1"/>
    </source>
</evidence>
<comment type="caution">
    <text evidence="2">The sequence shown here is derived from an EMBL/GenBank/DDBJ whole genome shotgun (WGS) entry which is preliminary data.</text>
</comment>
<dbReference type="GO" id="GO:0003677">
    <property type="term" value="F:DNA binding"/>
    <property type="evidence" value="ECO:0007669"/>
    <property type="project" value="InterPro"/>
</dbReference>
<evidence type="ECO:0000313" key="3">
    <source>
        <dbReference type="Proteomes" id="UP000529417"/>
    </source>
</evidence>
<dbReference type="Pfam" id="PF01548">
    <property type="entry name" value="DEDD_Tnp_IS110"/>
    <property type="match status" value="1"/>
</dbReference>
<organism evidence="2 3">
    <name type="scientific">Rhabdonatronobacter sediminivivens</name>
    <dbReference type="NCBI Taxonomy" id="2743469"/>
    <lineage>
        <taxon>Bacteria</taxon>
        <taxon>Pseudomonadati</taxon>
        <taxon>Pseudomonadota</taxon>
        <taxon>Alphaproteobacteria</taxon>
        <taxon>Rhodobacterales</taxon>
        <taxon>Paracoccaceae</taxon>
        <taxon>Rhabdonatronobacter</taxon>
    </lineage>
</organism>
<protein>
    <submittedName>
        <fullName evidence="2">Transposase</fullName>
    </submittedName>
</protein>
<dbReference type="GO" id="GO:0004803">
    <property type="term" value="F:transposase activity"/>
    <property type="evidence" value="ECO:0007669"/>
    <property type="project" value="InterPro"/>
</dbReference>
<name>A0A7Z0KZG9_9RHOB</name>
<reference evidence="2 3" key="1">
    <citation type="journal article" date="2000" name="Arch. Microbiol.">
        <title>Rhodobaca bogoriensis gen. nov. and sp. nov., an alkaliphilic purple nonsulfur bacterium from African Rift Valley soda lakes.</title>
        <authorList>
            <person name="Milford A.D."/>
            <person name="Achenbach L.A."/>
            <person name="Jung D.O."/>
            <person name="Madigan M.T."/>
        </authorList>
    </citation>
    <scope>NUCLEOTIDE SEQUENCE [LARGE SCALE GENOMIC DNA]</scope>
    <source>
        <strain evidence="2 3">2376</strain>
    </source>
</reference>
<dbReference type="Proteomes" id="UP000529417">
    <property type="component" value="Unassembled WGS sequence"/>
</dbReference>
<dbReference type="PANTHER" id="PTHR33055:SF3">
    <property type="entry name" value="PUTATIVE TRANSPOSASE FOR IS117-RELATED"/>
    <property type="match status" value="1"/>
</dbReference>
<accession>A0A7Z0KZG9</accession>
<evidence type="ECO:0000259" key="1">
    <source>
        <dbReference type="Pfam" id="PF01548"/>
    </source>
</evidence>
<keyword evidence="3" id="KW-1185">Reference proteome</keyword>
<sequence length="152" mass="16706">MGEIGIIGVDLAKNVFNLRGAAADGAVVFRKKLSRLQFAGFMADHPACVVAMEACASAHHWARELSAYGHSVRLIAPHYVKPFIKRQKNDATDAEAATRPTMRFVEPKTEAQQARAVAFRAHEQIMKQRTEAINALRAHLYEFGHVAPEGVG</sequence>
<feature type="domain" description="Transposase IS110-like N-terminal" evidence="1">
    <location>
        <begin position="7"/>
        <end position="142"/>
    </location>
</feature>